<evidence type="ECO:0000256" key="3">
    <source>
        <dbReference type="ARBA" id="ARBA00022806"/>
    </source>
</evidence>
<evidence type="ECO:0000259" key="5">
    <source>
        <dbReference type="PROSITE" id="PS51192"/>
    </source>
</evidence>
<dbReference type="NCBIfam" id="TIGR01967">
    <property type="entry name" value="DEAH_box_HrpA"/>
    <property type="match status" value="1"/>
</dbReference>
<dbReference type="SUPFAM" id="SSF52540">
    <property type="entry name" value="P-loop containing nucleoside triphosphate hydrolases"/>
    <property type="match status" value="1"/>
</dbReference>
<dbReference type="RefSeq" id="WP_169603414.1">
    <property type="nucleotide sequence ID" value="NZ_CP046565.1"/>
</dbReference>
<gene>
    <name evidence="7" type="primary">hrpA</name>
    <name evidence="7" type="ORF">GNH96_09245</name>
</gene>
<dbReference type="InterPro" id="IPR011545">
    <property type="entry name" value="DEAD/DEAH_box_helicase_dom"/>
</dbReference>
<dbReference type="PANTHER" id="PTHR18934">
    <property type="entry name" value="ATP-DEPENDENT RNA HELICASE"/>
    <property type="match status" value="1"/>
</dbReference>
<dbReference type="GO" id="GO:0016787">
    <property type="term" value="F:hydrolase activity"/>
    <property type="evidence" value="ECO:0007669"/>
    <property type="project" value="UniProtKB-KW"/>
</dbReference>
<dbReference type="Pfam" id="PF00271">
    <property type="entry name" value="Helicase_C"/>
    <property type="match status" value="1"/>
</dbReference>
<dbReference type="CDD" id="cd18791">
    <property type="entry name" value="SF2_C_RHA"/>
    <property type="match status" value="1"/>
</dbReference>
<name>A0A858Q8K4_9GAMM</name>
<dbReference type="InterPro" id="IPR024590">
    <property type="entry name" value="HrpA_C"/>
</dbReference>
<dbReference type="Gene3D" id="3.40.50.300">
    <property type="entry name" value="P-loop containing nucleotide triphosphate hydrolases"/>
    <property type="match status" value="2"/>
</dbReference>
<evidence type="ECO:0000256" key="4">
    <source>
        <dbReference type="ARBA" id="ARBA00022840"/>
    </source>
</evidence>
<dbReference type="Pfam" id="PF00270">
    <property type="entry name" value="DEAD"/>
    <property type="match status" value="1"/>
</dbReference>
<dbReference type="EMBL" id="CP046565">
    <property type="protein sequence ID" value="QJD30135.1"/>
    <property type="molecule type" value="Genomic_DNA"/>
</dbReference>
<dbReference type="PANTHER" id="PTHR18934:SF99">
    <property type="entry name" value="ATP-DEPENDENT RNA HELICASE DHX37-RELATED"/>
    <property type="match status" value="1"/>
</dbReference>
<dbReference type="GO" id="GO:0005524">
    <property type="term" value="F:ATP binding"/>
    <property type="evidence" value="ECO:0007669"/>
    <property type="project" value="UniProtKB-KW"/>
</dbReference>
<dbReference type="SMART" id="SM00382">
    <property type="entry name" value="AAA"/>
    <property type="match status" value="1"/>
</dbReference>
<dbReference type="InterPro" id="IPR001650">
    <property type="entry name" value="Helicase_C-like"/>
</dbReference>
<evidence type="ECO:0000313" key="8">
    <source>
        <dbReference type="Proteomes" id="UP000503004"/>
    </source>
</evidence>
<dbReference type="InterPro" id="IPR048333">
    <property type="entry name" value="HA2_WH"/>
</dbReference>
<proteinExistence type="predicted"/>
<keyword evidence="2 7" id="KW-0378">Hydrolase</keyword>
<protein>
    <submittedName>
        <fullName evidence="7">ATP-dependent RNA helicase HrpA</fullName>
        <ecNumber evidence="7">3.6.4.13</ecNumber>
    </submittedName>
</protein>
<dbReference type="Pfam" id="PF07717">
    <property type="entry name" value="OB_NTP_bind"/>
    <property type="match status" value="1"/>
</dbReference>
<dbReference type="InterPro" id="IPR003593">
    <property type="entry name" value="AAA+_ATPase"/>
</dbReference>
<evidence type="ECO:0000259" key="6">
    <source>
        <dbReference type="PROSITE" id="PS51194"/>
    </source>
</evidence>
<dbReference type="FunFam" id="1.20.120.1080:FF:000005">
    <property type="entry name" value="ATP-dependent helicase HrpA"/>
    <property type="match status" value="1"/>
</dbReference>
<dbReference type="Gene3D" id="1.20.120.1080">
    <property type="match status" value="1"/>
</dbReference>
<dbReference type="GO" id="GO:0003723">
    <property type="term" value="F:RNA binding"/>
    <property type="evidence" value="ECO:0007669"/>
    <property type="project" value="TreeGrafter"/>
</dbReference>
<dbReference type="PROSITE" id="PS51192">
    <property type="entry name" value="HELICASE_ATP_BIND_1"/>
    <property type="match status" value="1"/>
</dbReference>
<dbReference type="NCBIfam" id="NF008348">
    <property type="entry name" value="PRK11131.1"/>
    <property type="match status" value="1"/>
</dbReference>
<dbReference type="KEGG" id="metu:GNH96_09245"/>
<dbReference type="SMART" id="SM00487">
    <property type="entry name" value="DEXDc"/>
    <property type="match status" value="1"/>
</dbReference>
<dbReference type="InterPro" id="IPR007502">
    <property type="entry name" value="Helicase-assoc_dom"/>
</dbReference>
<keyword evidence="8" id="KW-1185">Reference proteome</keyword>
<dbReference type="Pfam" id="PF11898">
    <property type="entry name" value="DUF3418"/>
    <property type="match status" value="1"/>
</dbReference>
<organism evidence="7 8">
    <name type="scientific">Methylococcus geothermalis</name>
    <dbReference type="NCBI Taxonomy" id="2681310"/>
    <lineage>
        <taxon>Bacteria</taxon>
        <taxon>Pseudomonadati</taxon>
        <taxon>Pseudomonadota</taxon>
        <taxon>Gammaproteobacteria</taxon>
        <taxon>Methylococcales</taxon>
        <taxon>Methylococcaceae</taxon>
        <taxon>Methylococcus</taxon>
    </lineage>
</organism>
<dbReference type="InterPro" id="IPR011709">
    <property type="entry name" value="DEAD-box_helicase_OB_fold"/>
</dbReference>
<dbReference type="SMART" id="SM00847">
    <property type="entry name" value="HA2"/>
    <property type="match status" value="1"/>
</dbReference>
<dbReference type="InterPro" id="IPR027417">
    <property type="entry name" value="P-loop_NTPase"/>
</dbReference>
<dbReference type="InterPro" id="IPR014001">
    <property type="entry name" value="Helicase_ATP-bd"/>
</dbReference>
<feature type="domain" description="Helicase ATP-binding" evidence="5">
    <location>
        <begin position="84"/>
        <end position="247"/>
    </location>
</feature>
<dbReference type="FunFam" id="3.40.50.300:FF:000575">
    <property type="entry name" value="ATP-dependent helicase hrpA"/>
    <property type="match status" value="1"/>
</dbReference>
<keyword evidence="3 7" id="KW-0347">Helicase</keyword>
<keyword evidence="4" id="KW-0067">ATP-binding</keyword>
<evidence type="ECO:0000256" key="1">
    <source>
        <dbReference type="ARBA" id="ARBA00022741"/>
    </source>
</evidence>
<dbReference type="EC" id="3.6.4.13" evidence="7"/>
<feature type="domain" description="Helicase C-terminal" evidence="6">
    <location>
        <begin position="281"/>
        <end position="444"/>
    </location>
</feature>
<dbReference type="Proteomes" id="UP000503004">
    <property type="component" value="Chromosome"/>
</dbReference>
<dbReference type="SMART" id="SM00490">
    <property type="entry name" value="HELICc"/>
    <property type="match status" value="1"/>
</dbReference>
<dbReference type="CDD" id="cd17989">
    <property type="entry name" value="DEXHc_HrpA"/>
    <property type="match status" value="1"/>
</dbReference>
<sequence length="1294" mass="146979">MLDRIARLEQSLDQCFGKDRFALRRSLQRLKTAAGKGKPPEGELEAVARRIEASIALCAARAAALPALEYPEELPVSERRGEIAEAVRQNQVVIVCGETGSGKTTQLPKICLEAGRGIRGYIGHTQPRRIAARSVAARIADELKRPLGETVGYKVRFHDQTRPDSLIKLMTDGILLAETQADRFLDQYDTLIVDEAHERSLNIDFLLGYLKWLLPRRRDLKLVITSATIDPERFSRHFDDAPIVSVSGRTYPVEIRYRPPDLADEECDETDRGEQQAILNAVDELYRENIGDILIFLSGEREIRDTAESLRKHHPADCEVLPLYSRLAVSDQEKIFKPHGRRRIVLSTNVAETSLTVPGIRGVIDAGYARISRYSHRSKLQRLPIEKVSRASASQRAGRCGRVGPGVCVRLYSEQDFLNRPEFTDPEILRTNLAAVILQMKALNLGDIRAFPFIEPPDERLVRDGLKTLQEINALDGQGRLTELGRRLAKLPVDPRLGRILLAGADENCLKEVCIIVAALSVPDPRERPVDKAQAADQKHARFRHPDSDFMAILALWNDYEEQRQHLSGSKLRQYCREHFLSALRMREWRDIHQQITEVIKGELSLRMNQVPADYGEIHRALLTGLLCHVGFRQDQNEYVGVRGQKFQIFPGSFLFKARPVWIVSAEQVETSRVYARTVAKIEPEWIEKCGAHLLKRHYYEPHWERKAARGAVFERTALYGLTVQNGRKVPYENVDPAAARELFIRSALVRMDYDSKAPFLLSNRKLLEEAEYSQQKERRVDLVVDEETLFRFFDERVPAEVVNGASFEVWRKAAERREPRLLMLSRKDITLDSGGAGAAADFPDELALGPVRLKLEYRFEPGHEDDGVTAIVPLHVLNQIDPEPLRWLVPGLYREKVVALIKSLPKTWRIHFVPAPDFADRALPMLDYRQGSLPAELAKALKKIGGVAPPVSAFDEAALPAHLRMNYALVDETNVVIARSRDLGRLQASHGAEAGQNFQNIARQEIAVTGRRAWDFDDLPVAYRGQIDGQVLHGFPAVVDEGDTVGVRIYDLADEARTQHEFGLVRLLRLTLAKEIKYLRKNLPLGAAIELLYRQLPPSGRDLREDVLDKLMAALFLDDQPELRTRKDFETRSQQWRGDLVLKANEVVRTVDQVLGLYADCRKALTALGGSTAASDAADQLDHLVYAGFVVKVPYPRLKHFPRYLKALLHRLEKCRQDPSRDAKLQSELAPFWQPYWESVKQGKAPCVPERDELRWTLEEFRVSLFAQQMKTAFPVSAKRLRELWSQRMSRQR</sequence>
<keyword evidence="1" id="KW-0547">Nucleotide-binding</keyword>
<dbReference type="PROSITE" id="PS51194">
    <property type="entry name" value="HELICASE_CTER"/>
    <property type="match status" value="1"/>
</dbReference>
<dbReference type="Pfam" id="PF04408">
    <property type="entry name" value="WHD_HA2"/>
    <property type="match status" value="1"/>
</dbReference>
<dbReference type="Pfam" id="PF21010">
    <property type="entry name" value="HA2_C"/>
    <property type="match status" value="1"/>
</dbReference>
<accession>A0A858Q8K4</accession>
<evidence type="ECO:0000313" key="7">
    <source>
        <dbReference type="EMBL" id="QJD30135.1"/>
    </source>
</evidence>
<evidence type="ECO:0000256" key="2">
    <source>
        <dbReference type="ARBA" id="ARBA00022801"/>
    </source>
</evidence>
<dbReference type="GO" id="GO:0003724">
    <property type="term" value="F:RNA helicase activity"/>
    <property type="evidence" value="ECO:0007669"/>
    <property type="project" value="UniProtKB-EC"/>
</dbReference>
<reference evidence="8" key="1">
    <citation type="submission" date="2019-12" db="EMBL/GenBank/DDBJ databases">
        <authorList>
            <person name="Awala S.I."/>
            <person name="Rhee S.K."/>
        </authorList>
    </citation>
    <scope>NUCLEOTIDE SEQUENCE [LARGE SCALE GENOMIC DNA]</scope>
    <source>
        <strain evidence="8">IM1</strain>
    </source>
</reference>
<dbReference type="InterPro" id="IPR010222">
    <property type="entry name" value="RNA_helicase_HrpA"/>
</dbReference>